<dbReference type="Pfam" id="PF06054">
    <property type="entry name" value="CoiA_nuc"/>
    <property type="match status" value="1"/>
</dbReference>
<gene>
    <name evidence="3" type="ORF">ACH407_03400</name>
</gene>
<keyword evidence="4" id="KW-1185">Reference proteome</keyword>
<feature type="region of interest" description="Disordered" evidence="1">
    <location>
        <begin position="289"/>
        <end position="321"/>
    </location>
</feature>
<name>A0ABW7TZ02_9ACTN</name>
<dbReference type="EMBL" id="JBIRUI010000001">
    <property type="protein sequence ID" value="MFI1712613.1"/>
    <property type="molecule type" value="Genomic_DNA"/>
</dbReference>
<evidence type="ECO:0000313" key="4">
    <source>
        <dbReference type="Proteomes" id="UP001611339"/>
    </source>
</evidence>
<evidence type="ECO:0000256" key="1">
    <source>
        <dbReference type="SAM" id="MobiDB-lite"/>
    </source>
</evidence>
<dbReference type="RefSeq" id="WP_398706985.1">
    <property type="nucleotide sequence ID" value="NZ_JBIRUI010000001.1"/>
</dbReference>
<evidence type="ECO:0000313" key="3">
    <source>
        <dbReference type="EMBL" id="MFI1712613.1"/>
    </source>
</evidence>
<dbReference type="InterPro" id="IPR010330">
    <property type="entry name" value="CoiA_nuc"/>
</dbReference>
<reference evidence="3 4" key="1">
    <citation type="submission" date="2024-10" db="EMBL/GenBank/DDBJ databases">
        <title>The Natural Products Discovery Center: Release of the First 8490 Sequenced Strains for Exploring Actinobacteria Biosynthetic Diversity.</title>
        <authorList>
            <person name="Kalkreuter E."/>
            <person name="Kautsar S.A."/>
            <person name="Yang D."/>
            <person name="Bader C.D."/>
            <person name="Teijaro C.N."/>
            <person name="Fluegel L."/>
            <person name="Davis C.M."/>
            <person name="Simpson J.R."/>
            <person name="Lauterbach L."/>
            <person name="Steele A.D."/>
            <person name="Gui C."/>
            <person name="Meng S."/>
            <person name="Li G."/>
            <person name="Viehrig K."/>
            <person name="Ye F."/>
            <person name="Su P."/>
            <person name="Kiefer A.F."/>
            <person name="Nichols A."/>
            <person name="Cepeda A.J."/>
            <person name="Yan W."/>
            <person name="Fan B."/>
            <person name="Jiang Y."/>
            <person name="Adhikari A."/>
            <person name="Zheng C.-J."/>
            <person name="Schuster L."/>
            <person name="Cowan T.M."/>
            <person name="Smanski M.J."/>
            <person name="Chevrette M.G."/>
            <person name="De Carvalho L.P.S."/>
            <person name="Shen B."/>
        </authorList>
    </citation>
    <scope>NUCLEOTIDE SEQUENCE [LARGE SCALE GENOMIC DNA]</scope>
    <source>
        <strain evidence="3 4">NPDC020602</strain>
    </source>
</reference>
<feature type="domain" description="Competence protein CoiA nuclease-like" evidence="2">
    <location>
        <begin position="73"/>
        <end position="154"/>
    </location>
</feature>
<organism evidence="3 4">
    <name type="scientific">Streptomyces litmocidini</name>
    <dbReference type="NCBI Taxonomy" id="67318"/>
    <lineage>
        <taxon>Bacteria</taxon>
        <taxon>Bacillati</taxon>
        <taxon>Actinomycetota</taxon>
        <taxon>Actinomycetes</taxon>
        <taxon>Kitasatosporales</taxon>
        <taxon>Streptomycetaceae</taxon>
        <taxon>Streptomyces</taxon>
    </lineage>
</organism>
<comment type="caution">
    <text evidence="3">The sequence shown here is derived from an EMBL/GenBank/DDBJ whole genome shotgun (WGS) entry which is preliminary data.</text>
</comment>
<evidence type="ECO:0000259" key="2">
    <source>
        <dbReference type="Pfam" id="PF06054"/>
    </source>
</evidence>
<proteinExistence type="predicted"/>
<dbReference type="Proteomes" id="UP001611339">
    <property type="component" value="Unassembled WGS sequence"/>
</dbReference>
<sequence>MGFTAQHDGRGRLDATQADLGCGWVWEAVHRARPRVAMTCPECAHPVHAKVSRYGLRFFAHDPGSPTCALAGESMEHHLLKLELATAVRAAGHHAELEVRGPDGDWRADVMATSPDGTARMAWEAQLSPITVDEITQRTARFAKDGVRVCWVATKLRPWVGEVPSVHVRPPGDREPNWTVAGGLARFTVTKCDDEYSLCRAVGHGEWHETEADLRSFTAWALTGRAVAHRLPSWLHTDQHAWTGVWTAPQYIDAAAAYWQARDRAVAELEEQQRREEIRRRRREAERRARVAALAAAPPKPPTKQPAVPEQGSSAAPRPEPVWEVDLPHHERQRLREAALSEARLLFGVETELRHHDRDRRWALGSPLYVGDRPYAVLRPHPQLVDWGRLKGLLIFVRGLDELRVLGRTAPNGTRIIVLPEQPAPSD</sequence>
<accession>A0ABW7TZ02</accession>
<protein>
    <submittedName>
        <fullName evidence="3">Competence protein CoiA</fullName>
    </submittedName>
</protein>